<dbReference type="Gene3D" id="1.10.1660.10">
    <property type="match status" value="1"/>
</dbReference>
<feature type="domain" description="HTH merR-type" evidence="3">
    <location>
        <begin position="150"/>
        <end position="219"/>
    </location>
</feature>
<evidence type="ECO:0000256" key="1">
    <source>
        <dbReference type="ARBA" id="ARBA00023125"/>
    </source>
</evidence>
<dbReference type="PANTHER" id="PTHR30204">
    <property type="entry name" value="REDOX-CYCLING DRUG-SENSING TRANSCRIPTIONAL ACTIVATOR SOXR"/>
    <property type="match status" value="1"/>
</dbReference>
<dbReference type="CDD" id="cd00592">
    <property type="entry name" value="HTH_MerR-like"/>
    <property type="match status" value="1"/>
</dbReference>
<dbReference type="InterPro" id="IPR009061">
    <property type="entry name" value="DNA-bd_dom_put_sf"/>
</dbReference>
<dbReference type="InterPro" id="IPR000551">
    <property type="entry name" value="MerR-type_HTH_dom"/>
</dbReference>
<dbReference type="SMART" id="SM00422">
    <property type="entry name" value="HTH_MERR"/>
    <property type="match status" value="1"/>
</dbReference>
<dbReference type="PROSITE" id="PS00552">
    <property type="entry name" value="HTH_MERR_1"/>
    <property type="match status" value="1"/>
</dbReference>
<sequence>MKRPVNAEEGKGWVPVVFRAHPAEPRGAGRYGEEGRRATRRSAAAGAEALEDRGGRMSVARWCQGRRIAVERRRGRASRDSCTVGSRKESELRRGHRRPRHGNGEAATGRPRHRQLYPNVRVGSEGAYGTRPAGAAEGRGVGSTDVDAKHMQIGEVAARTELSLRTIRHYEETGLVVPSARSQGGFRLYTESDVARLMVIRRMKPLGFTLEQMRDLLEATDRLDAGAGLGAGERDALLERVRGYERAAVEQVERLRVQLARAEEFAAALGARLDRNAPADPS</sequence>
<name>A0A919FYQ3_9ACTN</name>
<organism evidence="4 5">
    <name type="scientific">Streptomyces sulfonofaciens</name>
    <dbReference type="NCBI Taxonomy" id="68272"/>
    <lineage>
        <taxon>Bacteria</taxon>
        <taxon>Bacillati</taxon>
        <taxon>Actinomycetota</taxon>
        <taxon>Actinomycetes</taxon>
        <taxon>Kitasatosporales</taxon>
        <taxon>Streptomycetaceae</taxon>
        <taxon>Streptomyces</taxon>
    </lineage>
</organism>
<dbReference type="InterPro" id="IPR047057">
    <property type="entry name" value="MerR_fam"/>
</dbReference>
<comment type="caution">
    <text evidence="4">The sequence shown here is derived from an EMBL/GenBank/DDBJ whole genome shotgun (WGS) entry which is preliminary data.</text>
</comment>
<dbReference type="EMBL" id="BNCD01000003">
    <property type="protein sequence ID" value="GHH74040.1"/>
    <property type="molecule type" value="Genomic_DNA"/>
</dbReference>
<dbReference type="Pfam" id="PF13411">
    <property type="entry name" value="MerR_1"/>
    <property type="match status" value="1"/>
</dbReference>
<dbReference type="SUPFAM" id="SSF46955">
    <property type="entry name" value="Putative DNA-binding domain"/>
    <property type="match status" value="1"/>
</dbReference>
<dbReference type="PANTHER" id="PTHR30204:SF93">
    <property type="entry name" value="HTH MERR-TYPE DOMAIN-CONTAINING PROTEIN"/>
    <property type="match status" value="1"/>
</dbReference>
<dbReference type="PRINTS" id="PR00040">
    <property type="entry name" value="HTHMERR"/>
</dbReference>
<proteinExistence type="predicted"/>
<feature type="region of interest" description="Disordered" evidence="2">
    <location>
        <begin position="124"/>
        <end position="143"/>
    </location>
</feature>
<evidence type="ECO:0000256" key="2">
    <source>
        <dbReference type="SAM" id="MobiDB-lite"/>
    </source>
</evidence>
<accession>A0A919FYQ3</accession>
<feature type="region of interest" description="Disordered" evidence="2">
    <location>
        <begin position="72"/>
        <end position="111"/>
    </location>
</feature>
<feature type="region of interest" description="Disordered" evidence="2">
    <location>
        <begin position="24"/>
        <end position="55"/>
    </location>
</feature>
<protein>
    <recommendedName>
        <fullName evidence="3">HTH merR-type domain-containing protein</fullName>
    </recommendedName>
</protein>
<dbReference type="PROSITE" id="PS50937">
    <property type="entry name" value="HTH_MERR_2"/>
    <property type="match status" value="1"/>
</dbReference>
<dbReference type="Proteomes" id="UP000603708">
    <property type="component" value="Unassembled WGS sequence"/>
</dbReference>
<keyword evidence="5" id="KW-1185">Reference proteome</keyword>
<gene>
    <name evidence="4" type="ORF">GCM10018793_14250</name>
</gene>
<evidence type="ECO:0000313" key="4">
    <source>
        <dbReference type="EMBL" id="GHH74040.1"/>
    </source>
</evidence>
<evidence type="ECO:0000313" key="5">
    <source>
        <dbReference type="Proteomes" id="UP000603708"/>
    </source>
</evidence>
<reference evidence="4" key="1">
    <citation type="journal article" date="2014" name="Int. J. Syst. Evol. Microbiol.">
        <title>Complete genome sequence of Corynebacterium casei LMG S-19264T (=DSM 44701T), isolated from a smear-ripened cheese.</title>
        <authorList>
            <consortium name="US DOE Joint Genome Institute (JGI-PGF)"/>
            <person name="Walter F."/>
            <person name="Albersmeier A."/>
            <person name="Kalinowski J."/>
            <person name="Ruckert C."/>
        </authorList>
    </citation>
    <scope>NUCLEOTIDE SEQUENCE</scope>
    <source>
        <strain evidence="4">JCM 5069</strain>
    </source>
</reference>
<dbReference type="GO" id="GO:0003677">
    <property type="term" value="F:DNA binding"/>
    <property type="evidence" value="ECO:0007669"/>
    <property type="project" value="UniProtKB-KW"/>
</dbReference>
<dbReference type="AlphaFoldDB" id="A0A919FYQ3"/>
<evidence type="ECO:0000259" key="3">
    <source>
        <dbReference type="PROSITE" id="PS50937"/>
    </source>
</evidence>
<dbReference type="GO" id="GO:0003700">
    <property type="term" value="F:DNA-binding transcription factor activity"/>
    <property type="evidence" value="ECO:0007669"/>
    <property type="project" value="InterPro"/>
</dbReference>
<keyword evidence="1" id="KW-0238">DNA-binding</keyword>
<reference evidence="4" key="2">
    <citation type="submission" date="2020-09" db="EMBL/GenBank/DDBJ databases">
        <authorList>
            <person name="Sun Q."/>
            <person name="Ohkuma M."/>
        </authorList>
    </citation>
    <scope>NUCLEOTIDE SEQUENCE</scope>
    <source>
        <strain evidence="4">JCM 5069</strain>
    </source>
</reference>